<keyword evidence="3" id="KW-1185">Reference proteome</keyword>
<evidence type="ECO:0000313" key="2">
    <source>
        <dbReference type="EMBL" id="GAA0763277.1"/>
    </source>
</evidence>
<dbReference type="Proteomes" id="UP001500185">
    <property type="component" value="Unassembled WGS sequence"/>
</dbReference>
<name>A0ABP3VLL8_9FLAO</name>
<protein>
    <recommendedName>
        <fullName evidence="4">Lipoprotein</fullName>
    </recommendedName>
</protein>
<feature type="chain" id="PRO_5046261969" description="Lipoprotein" evidence="1">
    <location>
        <begin position="24"/>
        <end position="116"/>
    </location>
</feature>
<gene>
    <name evidence="2" type="ORF">GCM10009433_24530</name>
</gene>
<accession>A0ABP3VLL8</accession>
<proteinExistence type="predicted"/>
<feature type="signal peptide" evidence="1">
    <location>
        <begin position="1"/>
        <end position="23"/>
    </location>
</feature>
<evidence type="ECO:0000313" key="3">
    <source>
        <dbReference type="Proteomes" id="UP001500185"/>
    </source>
</evidence>
<dbReference type="EMBL" id="BAAAGG010000022">
    <property type="protein sequence ID" value="GAA0763277.1"/>
    <property type="molecule type" value="Genomic_DNA"/>
</dbReference>
<sequence length="116" mass="13530">MKTFKLIFAAFLMCVTIISCSTAKQSSDFNIDYKLEKVVFDVKDNRVKQLLERQKNKTEFKKGQSLKKSTFTKERSRIVKLIRENHNSNFSVNKIRFEIDTTLADNKFSVVAIVQE</sequence>
<evidence type="ECO:0000256" key="1">
    <source>
        <dbReference type="SAM" id="SignalP"/>
    </source>
</evidence>
<comment type="caution">
    <text evidence="2">The sequence shown here is derived from an EMBL/GenBank/DDBJ whole genome shotgun (WGS) entry which is preliminary data.</text>
</comment>
<evidence type="ECO:0008006" key="4">
    <source>
        <dbReference type="Google" id="ProtNLM"/>
    </source>
</evidence>
<keyword evidence="1" id="KW-0732">Signal</keyword>
<organism evidence="2 3">
    <name type="scientific">Psychroflexus lacisalsi</name>
    <dbReference type="NCBI Taxonomy" id="503928"/>
    <lineage>
        <taxon>Bacteria</taxon>
        <taxon>Pseudomonadati</taxon>
        <taxon>Bacteroidota</taxon>
        <taxon>Flavobacteriia</taxon>
        <taxon>Flavobacteriales</taxon>
        <taxon>Flavobacteriaceae</taxon>
        <taxon>Psychroflexus</taxon>
    </lineage>
</organism>
<dbReference type="PROSITE" id="PS51257">
    <property type="entry name" value="PROKAR_LIPOPROTEIN"/>
    <property type="match status" value="1"/>
</dbReference>
<dbReference type="RefSeq" id="WP_224454638.1">
    <property type="nucleotide sequence ID" value="NZ_BAAAGG010000022.1"/>
</dbReference>
<reference evidence="3" key="1">
    <citation type="journal article" date="2019" name="Int. J. Syst. Evol. Microbiol.">
        <title>The Global Catalogue of Microorganisms (GCM) 10K type strain sequencing project: providing services to taxonomists for standard genome sequencing and annotation.</title>
        <authorList>
            <consortium name="The Broad Institute Genomics Platform"/>
            <consortium name="The Broad Institute Genome Sequencing Center for Infectious Disease"/>
            <person name="Wu L."/>
            <person name="Ma J."/>
        </authorList>
    </citation>
    <scope>NUCLEOTIDE SEQUENCE [LARGE SCALE GENOMIC DNA]</scope>
    <source>
        <strain evidence="3">JCM 16231</strain>
    </source>
</reference>